<accession>A0A8S3TUV5</accession>
<evidence type="ECO:0000313" key="1">
    <source>
        <dbReference type="EMBL" id="CAG2237442.1"/>
    </source>
</evidence>
<dbReference type="Proteomes" id="UP000683360">
    <property type="component" value="Unassembled WGS sequence"/>
</dbReference>
<reference evidence="1" key="1">
    <citation type="submission" date="2021-03" db="EMBL/GenBank/DDBJ databases">
        <authorList>
            <person name="Bekaert M."/>
        </authorList>
    </citation>
    <scope>NUCLEOTIDE SEQUENCE</scope>
</reference>
<proteinExistence type="predicted"/>
<dbReference type="OrthoDB" id="10456304at2759"/>
<sequence>MVFLGAADDATCSGSGAGDCSEANNICVAGTSKCACATTSFRKGGTECATRIVLKATCVVAETDPDQCVVGAECKDDGKGAKKCLCKTTHYESSANCVPRIVPGATCAAKQCVTHASCNTTSTKCKCDAGYTATPTAKPTICSGVMKVPTLSYMLAVPIFVSMMSLLR</sequence>
<evidence type="ECO:0000313" key="2">
    <source>
        <dbReference type="Proteomes" id="UP000683360"/>
    </source>
</evidence>
<comment type="caution">
    <text evidence="1">The sequence shown here is derived from an EMBL/GenBank/DDBJ whole genome shotgun (WGS) entry which is preliminary data.</text>
</comment>
<gene>
    <name evidence="1" type="ORF">MEDL_49895</name>
</gene>
<dbReference type="AlphaFoldDB" id="A0A8S3TUV5"/>
<protein>
    <recommendedName>
        <fullName evidence="3">EGF-like domain-containing protein</fullName>
    </recommendedName>
</protein>
<keyword evidence="2" id="KW-1185">Reference proteome</keyword>
<evidence type="ECO:0008006" key="3">
    <source>
        <dbReference type="Google" id="ProtNLM"/>
    </source>
</evidence>
<dbReference type="EMBL" id="CAJPWZ010002389">
    <property type="protein sequence ID" value="CAG2237442.1"/>
    <property type="molecule type" value="Genomic_DNA"/>
</dbReference>
<name>A0A8S3TUV5_MYTED</name>
<organism evidence="1 2">
    <name type="scientific">Mytilus edulis</name>
    <name type="common">Blue mussel</name>
    <dbReference type="NCBI Taxonomy" id="6550"/>
    <lineage>
        <taxon>Eukaryota</taxon>
        <taxon>Metazoa</taxon>
        <taxon>Spiralia</taxon>
        <taxon>Lophotrochozoa</taxon>
        <taxon>Mollusca</taxon>
        <taxon>Bivalvia</taxon>
        <taxon>Autobranchia</taxon>
        <taxon>Pteriomorphia</taxon>
        <taxon>Mytilida</taxon>
        <taxon>Mytiloidea</taxon>
        <taxon>Mytilidae</taxon>
        <taxon>Mytilinae</taxon>
        <taxon>Mytilus</taxon>
    </lineage>
</organism>